<reference evidence="1 2" key="1">
    <citation type="submission" date="2020-10" db="EMBL/GenBank/DDBJ databases">
        <title>Wide distribution of Phycisphaera-like planctomycetes from WD2101 soil group in peatlands and genome analysis of the first cultivated representative.</title>
        <authorList>
            <person name="Dedysh S.N."/>
            <person name="Beletsky A.V."/>
            <person name="Ivanova A."/>
            <person name="Kulichevskaya I.S."/>
            <person name="Suzina N.E."/>
            <person name="Philippov D.A."/>
            <person name="Rakitin A.L."/>
            <person name="Mardanov A.V."/>
            <person name="Ravin N.V."/>
        </authorList>
    </citation>
    <scope>NUCLEOTIDE SEQUENCE [LARGE SCALE GENOMIC DNA]</scope>
    <source>
        <strain evidence="1 2">M1803</strain>
    </source>
</reference>
<dbReference type="EMBL" id="CP063458">
    <property type="protein sequence ID" value="QOV91196.1"/>
    <property type="molecule type" value="Genomic_DNA"/>
</dbReference>
<dbReference type="RefSeq" id="WP_206294371.1">
    <property type="nucleotide sequence ID" value="NZ_CP063458.1"/>
</dbReference>
<gene>
    <name evidence="1" type="ORF">IPV69_07500</name>
</gene>
<organism evidence="1 2">
    <name type="scientific">Humisphaera borealis</name>
    <dbReference type="NCBI Taxonomy" id="2807512"/>
    <lineage>
        <taxon>Bacteria</taxon>
        <taxon>Pseudomonadati</taxon>
        <taxon>Planctomycetota</taxon>
        <taxon>Phycisphaerae</taxon>
        <taxon>Tepidisphaerales</taxon>
        <taxon>Tepidisphaeraceae</taxon>
        <taxon>Humisphaera</taxon>
    </lineage>
</organism>
<sequence>MNKLKLAWERYLADGNAAQLLHLLQTASDAKRCIHAYPSLHRICDIIVEKHPYRVMRCVACNETLFIEPISFEVAKLDQPGVPYRLNGDRLRQWVSDETLYAPKEVVDWAKYD</sequence>
<evidence type="ECO:0000313" key="2">
    <source>
        <dbReference type="Proteomes" id="UP000593765"/>
    </source>
</evidence>
<dbReference type="Proteomes" id="UP000593765">
    <property type="component" value="Chromosome"/>
</dbReference>
<proteinExistence type="predicted"/>
<keyword evidence="2" id="KW-1185">Reference proteome</keyword>
<dbReference type="AlphaFoldDB" id="A0A7M2X0A8"/>
<protein>
    <submittedName>
        <fullName evidence="1">Uncharacterized protein</fullName>
    </submittedName>
</protein>
<accession>A0A7M2X0A8</accession>
<name>A0A7M2X0A8_9BACT</name>
<dbReference type="KEGG" id="hbs:IPV69_07500"/>
<evidence type="ECO:0000313" key="1">
    <source>
        <dbReference type="EMBL" id="QOV91196.1"/>
    </source>
</evidence>